<comment type="caution">
    <text evidence="2">The sequence shown here is derived from an EMBL/GenBank/DDBJ whole genome shotgun (WGS) entry which is preliminary data.</text>
</comment>
<reference evidence="2 3" key="1">
    <citation type="journal article" date="2021" name="Elife">
        <title>Chloroplast acquisition without the gene transfer in kleptoplastic sea slugs, Plakobranchus ocellatus.</title>
        <authorList>
            <person name="Maeda T."/>
            <person name="Takahashi S."/>
            <person name="Yoshida T."/>
            <person name="Shimamura S."/>
            <person name="Takaki Y."/>
            <person name="Nagai Y."/>
            <person name="Toyoda A."/>
            <person name="Suzuki Y."/>
            <person name="Arimoto A."/>
            <person name="Ishii H."/>
            <person name="Satoh N."/>
            <person name="Nishiyama T."/>
            <person name="Hasebe M."/>
            <person name="Maruyama T."/>
            <person name="Minagawa J."/>
            <person name="Obokata J."/>
            <person name="Shigenobu S."/>
        </authorList>
    </citation>
    <scope>NUCLEOTIDE SEQUENCE [LARGE SCALE GENOMIC DNA]</scope>
</reference>
<keyword evidence="3" id="KW-1185">Reference proteome</keyword>
<accession>A0AAV4BY01</accession>
<feature type="compositionally biased region" description="Acidic residues" evidence="1">
    <location>
        <begin position="9"/>
        <end position="54"/>
    </location>
</feature>
<dbReference type="AlphaFoldDB" id="A0AAV4BY01"/>
<proteinExistence type="predicted"/>
<evidence type="ECO:0000313" key="3">
    <source>
        <dbReference type="Proteomes" id="UP000735302"/>
    </source>
</evidence>
<dbReference type="EMBL" id="BLXT01005617">
    <property type="protein sequence ID" value="GFO24518.1"/>
    <property type="molecule type" value="Genomic_DNA"/>
</dbReference>
<sequence length="163" mass="17755">MLALCTVPLDDDDDDDDGDDGDDGDDDDDDDDDVDDDDVDDDDVDDDDDGDDGDGSGGGGKEVLDDDNDYDIMRMILMMISKENNSHLLDSLTTMLQQVSFTCTFVFLFRVDPDGSVTLKLNPDPEGKWDTETLADKARSPKTNSKLKDMGGITVVTSGFGDY</sequence>
<organism evidence="2 3">
    <name type="scientific">Plakobranchus ocellatus</name>
    <dbReference type="NCBI Taxonomy" id="259542"/>
    <lineage>
        <taxon>Eukaryota</taxon>
        <taxon>Metazoa</taxon>
        <taxon>Spiralia</taxon>
        <taxon>Lophotrochozoa</taxon>
        <taxon>Mollusca</taxon>
        <taxon>Gastropoda</taxon>
        <taxon>Heterobranchia</taxon>
        <taxon>Euthyneura</taxon>
        <taxon>Panpulmonata</taxon>
        <taxon>Sacoglossa</taxon>
        <taxon>Placobranchoidea</taxon>
        <taxon>Plakobranchidae</taxon>
        <taxon>Plakobranchus</taxon>
    </lineage>
</organism>
<evidence type="ECO:0000313" key="2">
    <source>
        <dbReference type="EMBL" id="GFO24518.1"/>
    </source>
</evidence>
<protein>
    <submittedName>
        <fullName evidence="2">Uncharacterized protein</fullName>
    </submittedName>
</protein>
<dbReference type="Proteomes" id="UP000735302">
    <property type="component" value="Unassembled WGS sequence"/>
</dbReference>
<feature type="non-terminal residue" evidence="2">
    <location>
        <position position="163"/>
    </location>
</feature>
<name>A0AAV4BY01_9GAST</name>
<evidence type="ECO:0000256" key="1">
    <source>
        <dbReference type="SAM" id="MobiDB-lite"/>
    </source>
</evidence>
<gene>
    <name evidence="2" type="ORF">PoB_005102300</name>
</gene>
<feature type="region of interest" description="Disordered" evidence="1">
    <location>
        <begin position="1"/>
        <end position="66"/>
    </location>
</feature>